<dbReference type="AlphaFoldDB" id="A0A2N5N0F3"/>
<feature type="compositionally biased region" description="Low complexity" evidence="3">
    <location>
        <begin position="593"/>
        <end position="620"/>
    </location>
</feature>
<keyword evidence="5" id="KW-0858">Xylan degradation</keyword>
<dbReference type="GO" id="GO:0045493">
    <property type="term" value="P:xylan catabolic process"/>
    <property type="evidence" value="ECO:0007669"/>
    <property type="project" value="UniProtKB-KW"/>
</dbReference>
<evidence type="ECO:0000259" key="4">
    <source>
        <dbReference type="SMART" id="SM00656"/>
    </source>
</evidence>
<keyword evidence="5" id="KW-0326">Glycosidase</keyword>
<dbReference type="SMART" id="SM00656">
    <property type="entry name" value="Amb_all"/>
    <property type="match status" value="1"/>
</dbReference>
<dbReference type="InterPro" id="IPR045032">
    <property type="entry name" value="PEL"/>
</dbReference>
<evidence type="ECO:0000313" key="5">
    <source>
        <dbReference type="EMBL" id="PLT43805.1"/>
    </source>
</evidence>
<dbReference type="InterPro" id="IPR041253">
    <property type="entry name" value="CBM77"/>
</dbReference>
<keyword evidence="2" id="KW-0119">Carbohydrate metabolism</keyword>
<dbReference type="EMBL" id="NFEZ01000004">
    <property type="protein sequence ID" value="PLT43805.1"/>
    <property type="molecule type" value="Genomic_DNA"/>
</dbReference>
<dbReference type="Proteomes" id="UP000234789">
    <property type="component" value="Unassembled WGS sequence"/>
</dbReference>
<evidence type="ECO:0000256" key="1">
    <source>
        <dbReference type="ARBA" id="ARBA00023239"/>
    </source>
</evidence>
<comment type="caution">
    <text evidence="5">The sequence shown here is derived from an EMBL/GenBank/DDBJ whole genome shotgun (WGS) entry which is preliminary data.</text>
</comment>
<feature type="region of interest" description="Disordered" evidence="3">
    <location>
        <begin position="579"/>
        <end position="620"/>
    </location>
</feature>
<keyword evidence="5" id="KW-0378">Hydrolase</keyword>
<dbReference type="EC" id="3.2.1.8" evidence="5"/>
<dbReference type="SUPFAM" id="SSF51126">
    <property type="entry name" value="Pectin lyase-like"/>
    <property type="match status" value="1"/>
</dbReference>
<protein>
    <submittedName>
        <fullName evidence="5">Endo-1,4-beta-xylanase A</fullName>
        <ecNumber evidence="5">3.2.1.8</ecNumber>
    </submittedName>
</protein>
<gene>
    <name evidence="5" type="ORF">B8V81_2236</name>
</gene>
<dbReference type="InterPro" id="IPR002022">
    <property type="entry name" value="Pec_lyase"/>
</dbReference>
<sequence>MHSRTAAKRHRPKSCMNSGGIPLKKRIIRLACVALAAALLLTILSGGRAATIHAAGLAISSAGGWNETAYVEWTPESGATGYQVYVKPAGAADAQYRQLDNELIRRYPSYWRADAVGLAAGSYVLKVEALLSGGGRTSVVTGALPVAAHDRSGFAFAPGSAYGTGSGAYNEDGTLRAGAKVLYVTSATARTVELDVVTSSSGAVQKGIGIAQIMELRQKGYDKTPLAVRIVGQITEGDMSGQLNGSGYLQVKGKADYAELNLTIEGIGKDASAYGWGLLLRSVGNVEVRNIGWMLFPDDGISLDTGNANVWVHHNDLFYGKAGSDADQAKGDGSTDLKKGSTHITISYNHYWDSGKASLVGLSETAEFFATFHHNWFDHSDSRHPRIRVASVHIYNNFFDGISKYGVGVTTGASAFVEANYFRHAKHPMLSSLQGTDALGEGTFSGENGGMIKAYGNIVVDAESLIYANSDAGTAPAHASSFDAYLASARSEAVPAAYKALKGGTPYNNFDTRIATGADASDVDPAGQVEAIVTAEAGRLGGGDFAWTFNDAADDTSYAVLAPLMAKIVSYRTQLVSVGGNASPATPTPSPTASPTAAPTATPTATPTPTSGPTATPGAGVRVHNFTADGLTSSFFAIQGSLSSTKGTVIYDGLTLTSCLKMESSTSISFTAATASTLTLVFNSPDGTKVNIDGAAHAMTNGTVSVALSAGAHSISKNAVANLYYMKLVPSS</sequence>
<evidence type="ECO:0000256" key="3">
    <source>
        <dbReference type="SAM" id="MobiDB-lite"/>
    </source>
</evidence>
<proteinExistence type="inferred from homology"/>
<dbReference type="GO" id="GO:0005576">
    <property type="term" value="C:extracellular region"/>
    <property type="evidence" value="ECO:0007669"/>
    <property type="project" value="UniProtKB-SubCell"/>
</dbReference>
<keyword evidence="2" id="KW-0624">Polysaccharide degradation</keyword>
<organism evidence="5 6">
    <name type="scientific">Paenibacillus pasadenensis</name>
    <dbReference type="NCBI Taxonomy" id="217090"/>
    <lineage>
        <taxon>Bacteria</taxon>
        <taxon>Bacillati</taxon>
        <taxon>Bacillota</taxon>
        <taxon>Bacilli</taxon>
        <taxon>Bacillales</taxon>
        <taxon>Paenibacillaceae</taxon>
        <taxon>Paenibacillus</taxon>
    </lineage>
</organism>
<dbReference type="GO" id="GO:0030570">
    <property type="term" value="F:pectate lyase activity"/>
    <property type="evidence" value="ECO:0007669"/>
    <property type="project" value="InterPro"/>
</dbReference>
<dbReference type="InterPro" id="IPR011050">
    <property type="entry name" value="Pectin_lyase_fold/virulence"/>
</dbReference>
<evidence type="ECO:0000256" key="2">
    <source>
        <dbReference type="RuleBase" id="RU361173"/>
    </source>
</evidence>
<name>A0A2N5N0F3_9BACL</name>
<keyword evidence="1 2" id="KW-0456">Lyase</keyword>
<comment type="similarity">
    <text evidence="2">Belongs to the polysaccharide lyase 1 family.</text>
</comment>
<dbReference type="Pfam" id="PF18283">
    <property type="entry name" value="CBM77"/>
    <property type="match status" value="1"/>
</dbReference>
<accession>A0A2N5N0F3</accession>
<dbReference type="PANTHER" id="PTHR31683">
    <property type="entry name" value="PECTATE LYASE 18-RELATED"/>
    <property type="match status" value="1"/>
</dbReference>
<dbReference type="PANTHER" id="PTHR31683:SF18">
    <property type="entry name" value="PECTATE LYASE 21-RELATED"/>
    <property type="match status" value="1"/>
</dbReference>
<keyword evidence="2" id="KW-0964">Secreted</keyword>
<comment type="subcellular location">
    <subcellularLocation>
        <location evidence="2">Secreted</location>
    </subcellularLocation>
</comment>
<feature type="domain" description="Pectate lyase" evidence="4">
    <location>
        <begin position="227"/>
        <end position="428"/>
    </location>
</feature>
<reference evidence="5 6" key="1">
    <citation type="submission" date="2017-05" db="EMBL/GenBank/DDBJ databases">
        <title>Functional genome analysis of Paenibacillus pasadenensis strain R16: insights on endophytic life style and antifungal activity.</title>
        <authorList>
            <person name="Passera A."/>
            <person name="Marcolungo L."/>
            <person name="Casati P."/>
            <person name="Brasca M."/>
            <person name="Quaglino F."/>
            <person name="Delledonne M."/>
        </authorList>
    </citation>
    <scope>NUCLEOTIDE SEQUENCE [LARGE SCALE GENOMIC DNA]</scope>
    <source>
        <strain evidence="5 6">R16</strain>
    </source>
</reference>
<dbReference type="InterPro" id="IPR012334">
    <property type="entry name" value="Pectin_lyas_fold"/>
</dbReference>
<dbReference type="Pfam" id="PF00544">
    <property type="entry name" value="Pectate_lyase_4"/>
    <property type="match status" value="1"/>
</dbReference>
<evidence type="ECO:0000313" key="6">
    <source>
        <dbReference type="Proteomes" id="UP000234789"/>
    </source>
</evidence>
<keyword evidence="6" id="KW-1185">Reference proteome</keyword>
<dbReference type="GO" id="GO:0031176">
    <property type="term" value="F:endo-1,4-beta-xylanase activity"/>
    <property type="evidence" value="ECO:0007669"/>
    <property type="project" value="UniProtKB-EC"/>
</dbReference>
<dbReference type="Gene3D" id="2.160.20.10">
    <property type="entry name" value="Single-stranded right-handed beta-helix, Pectin lyase-like"/>
    <property type="match status" value="1"/>
</dbReference>